<dbReference type="Proteomes" id="UP001601303">
    <property type="component" value="Unassembled WGS sequence"/>
</dbReference>
<feature type="domain" description="Peptidase S33 tripeptidyl aminopeptidase-like C-terminal" evidence="1">
    <location>
        <begin position="158"/>
        <end position="227"/>
    </location>
</feature>
<dbReference type="Gene3D" id="3.40.50.1820">
    <property type="entry name" value="alpha/beta hydrolase"/>
    <property type="match status" value="1"/>
</dbReference>
<dbReference type="GO" id="GO:0016787">
    <property type="term" value="F:hydrolase activity"/>
    <property type="evidence" value="ECO:0007669"/>
    <property type="project" value="UniProtKB-KW"/>
</dbReference>
<dbReference type="InterPro" id="IPR013595">
    <property type="entry name" value="Pept_S33_TAP-like_C"/>
</dbReference>
<evidence type="ECO:0000313" key="2">
    <source>
        <dbReference type="EMBL" id="MFE9600134.1"/>
    </source>
</evidence>
<keyword evidence="3" id="KW-1185">Reference proteome</keyword>
<organism evidence="2 3">
    <name type="scientific">Streptomyces hokutonensis</name>
    <dbReference type="NCBI Taxonomy" id="1306990"/>
    <lineage>
        <taxon>Bacteria</taxon>
        <taxon>Bacillati</taxon>
        <taxon>Actinomycetota</taxon>
        <taxon>Actinomycetes</taxon>
        <taxon>Kitasatosporales</taxon>
        <taxon>Streptomycetaceae</taxon>
        <taxon>Streptomyces</taxon>
    </lineage>
</organism>
<protein>
    <submittedName>
        <fullName evidence="2">Alpha/beta hydrolase</fullName>
    </submittedName>
</protein>
<comment type="caution">
    <text evidence="2">The sequence shown here is derived from an EMBL/GenBank/DDBJ whole genome shotgun (WGS) entry which is preliminary data.</text>
</comment>
<sequence length="247" mass="26975">MFPGRTDRVVLDGVHDPSRLAPWAEYGTEQVNEDALRHWAGSTLDGIQSAAVRRPLAIGPYRVDRHVAPLFEYAVLGDDTEEVDALIAAVLRTLKQAADTGHAEPDAFLTAFLAAALTGDGSAYGSTQTAYLCADTPGPRDTEVHWRAIERTRARHPLFGTLLSNVTPCSFWPRPKEQPITTVHNNIPAFMANATGDPRVPYSGARQMHARWPASRFVTVTGSHRHGVGGSLRPTSRVLPYGRHVPQ</sequence>
<accession>A0ABW6M2R9</accession>
<dbReference type="Pfam" id="PF08386">
    <property type="entry name" value="Abhydrolase_4"/>
    <property type="match status" value="1"/>
</dbReference>
<dbReference type="RefSeq" id="WP_388106474.1">
    <property type="nucleotide sequence ID" value="NZ_JBIAHM010000005.1"/>
</dbReference>
<keyword evidence="2" id="KW-0378">Hydrolase</keyword>
<name>A0ABW6M2R9_9ACTN</name>
<evidence type="ECO:0000313" key="3">
    <source>
        <dbReference type="Proteomes" id="UP001601303"/>
    </source>
</evidence>
<gene>
    <name evidence="2" type="ORF">ACFYNQ_16380</name>
</gene>
<dbReference type="SUPFAM" id="SSF53474">
    <property type="entry name" value="alpha/beta-Hydrolases"/>
    <property type="match status" value="1"/>
</dbReference>
<dbReference type="EMBL" id="JBIAHM010000005">
    <property type="protein sequence ID" value="MFE9600134.1"/>
    <property type="molecule type" value="Genomic_DNA"/>
</dbReference>
<dbReference type="InterPro" id="IPR029058">
    <property type="entry name" value="AB_hydrolase_fold"/>
</dbReference>
<proteinExistence type="predicted"/>
<reference evidence="2 3" key="1">
    <citation type="submission" date="2024-10" db="EMBL/GenBank/DDBJ databases">
        <title>The Natural Products Discovery Center: Release of the First 8490 Sequenced Strains for Exploring Actinobacteria Biosynthetic Diversity.</title>
        <authorList>
            <person name="Kalkreuter E."/>
            <person name="Kautsar S.A."/>
            <person name="Yang D."/>
            <person name="Bader C.D."/>
            <person name="Teijaro C.N."/>
            <person name="Fluegel L."/>
            <person name="Davis C.M."/>
            <person name="Simpson J.R."/>
            <person name="Lauterbach L."/>
            <person name="Steele A.D."/>
            <person name="Gui C."/>
            <person name="Meng S."/>
            <person name="Li G."/>
            <person name="Viehrig K."/>
            <person name="Ye F."/>
            <person name="Su P."/>
            <person name="Kiefer A.F."/>
            <person name="Nichols A."/>
            <person name="Cepeda A.J."/>
            <person name="Yan W."/>
            <person name="Fan B."/>
            <person name="Jiang Y."/>
            <person name="Adhikari A."/>
            <person name="Zheng C.-J."/>
            <person name="Schuster L."/>
            <person name="Cowan T.M."/>
            <person name="Smanski M.J."/>
            <person name="Chevrette M.G."/>
            <person name="De Carvalho L.P.S."/>
            <person name="Shen B."/>
        </authorList>
    </citation>
    <scope>NUCLEOTIDE SEQUENCE [LARGE SCALE GENOMIC DNA]</scope>
    <source>
        <strain evidence="2 3">NPDC006488</strain>
    </source>
</reference>
<evidence type="ECO:0000259" key="1">
    <source>
        <dbReference type="Pfam" id="PF08386"/>
    </source>
</evidence>